<comment type="subcellular location">
    <subcellularLocation>
        <location evidence="1">Cytoplasm</location>
    </subcellularLocation>
</comment>
<dbReference type="EMBL" id="JAYXUG010000035">
    <property type="protein sequence ID" value="MEC6833935.1"/>
    <property type="molecule type" value="Genomic_DNA"/>
</dbReference>
<gene>
    <name evidence="4" type="primary">citD</name>
    <name evidence="4" type="ORF">VXS06_19445</name>
</gene>
<dbReference type="Pfam" id="PF06857">
    <property type="entry name" value="ACP"/>
    <property type="match status" value="1"/>
</dbReference>
<dbReference type="NCBIfam" id="TIGR01608">
    <property type="entry name" value="citD"/>
    <property type="match status" value="1"/>
</dbReference>
<reference evidence="4 5" key="1">
    <citation type="submission" date="2024-01" db="EMBL/GenBank/DDBJ databases">
        <title>Active colonisers of the gastrointestinal tract of Atlantic salmon farmed in a warm water region.</title>
        <authorList>
            <person name="Bowman J.P."/>
        </authorList>
    </citation>
    <scope>NUCLEOTIDE SEQUENCE [LARGE SCALE GENOMIC DNA]</scope>
    <source>
        <strain evidence="4 5">S3MW1</strain>
    </source>
</reference>
<comment type="caution">
    <text evidence="4">The sequence shown here is derived from an EMBL/GenBank/DDBJ whole genome shotgun (WGS) entry which is preliminary data.</text>
</comment>
<dbReference type="NCBIfam" id="NF009726">
    <property type="entry name" value="PRK13253.1"/>
    <property type="match status" value="1"/>
</dbReference>
<dbReference type="GO" id="GO:0008815">
    <property type="term" value="F:citrate (pro-3S)-lyase activity"/>
    <property type="evidence" value="ECO:0007669"/>
    <property type="project" value="UniProtKB-EC"/>
</dbReference>
<keyword evidence="4" id="KW-0456">Lyase</keyword>
<organism evidence="4 5">
    <name type="scientific">Photobacterium toruni</name>
    <dbReference type="NCBI Taxonomy" id="1935446"/>
    <lineage>
        <taxon>Bacteria</taxon>
        <taxon>Pseudomonadati</taxon>
        <taxon>Pseudomonadota</taxon>
        <taxon>Gammaproteobacteria</taxon>
        <taxon>Vibrionales</taxon>
        <taxon>Vibrionaceae</taxon>
        <taxon>Photobacterium</taxon>
    </lineage>
</organism>
<dbReference type="InterPro" id="IPR006495">
    <property type="entry name" value="CitD"/>
</dbReference>
<dbReference type="InterPro" id="IPR023439">
    <property type="entry name" value="Mal_deCO2ase/Cit_lyase_ACP"/>
</dbReference>
<dbReference type="RefSeq" id="WP_327775732.1">
    <property type="nucleotide sequence ID" value="NZ_JAYXUG010000035.1"/>
</dbReference>
<evidence type="ECO:0000313" key="5">
    <source>
        <dbReference type="Proteomes" id="UP001306119"/>
    </source>
</evidence>
<evidence type="ECO:0000256" key="2">
    <source>
        <dbReference type="ARBA" id="ARBA00022490"/>
    </source>
</evidence>
<keyword evidence="3" id="KW-0597">Phosphoprotein</keyword>
<sequence>MKICQSAIAGTFESSDVFIEIEPSEQFQLTVTSTATQFRDAVEAQVRCVLDKLNINNGIWRVTDSGALDCIIAARVQVAALRGAKQISLHWEEML</sequence>
<dbReference type="EC" id="4.1.3.6" evidence="4"/>
<keyword evidence="5" id="KW-1185">Reference proteome</keyword>
<evidence type="ECO:0000256" key="3">
    <source>
        <dbReference type="ARBA" id="ARBA00022553"/>
    </source>
</evidence>
<accession>A0ABU6LCU7</accession>
<protein>
    <submittedName>
        <fullName evidence="4">Citrate lyase acyl carrier protein</fullName>
        <ecNumber evidence="4">4.1.3.6</ecNumber>
    </submittedName>
</protein>
<evidence type="ECO:0000256" key="1">
    <source>
        <dbReference type="ARBA" id="ARBA00004496"/>
    </source>
</evidence>
<name>A0ABU6LCU7_9GAMM</name>
<proteinExistence type="predicted"/>
<keyword evidence="2" id="KW-0963">Cytoplasm</keyword>
<dbReference type="Proteomes" id="UP001306119">
    <property type="component" value="Unassembled WGS sequence"/>
</dbReference>
<evidence type="ECO:0000313" key="4">
    <source>
        <dbReference type="EMBL" id="MEC6833935.1"/>
    </source>
</evidence>